<dbReference type="AlphaFoldDB" id="A0A6A6GZX8"/>
<proteinExistence type="predicted"/>
<dbReference type="SUPFAM" id="SSF56112">
    <property type="entry name" value="Protein kinase-like (PK-like)"/>
    <property type="match status" value="1"/>
</dbReference>
<accession>A0A6A6GZX8</accession>
<dbReference type="PANTHER" id="PTHR21310:SF55">
    <property type="entry name" value="AMINOGLYCOSIDE PHOSPHOTRANSFERASE DOMAIN-CONTAINING PROTEIN"/>
    <property type="match status" value="1"/>
</dbReference>
<dbReference type="InterPro" id="IPR002575">
    <property type="entry name" value="Aminoglycoside_PTrfase"/>
</dbReference>
<sequence length="296" mass="33684">MNPYEANPTKIPETDRYSDIPSYGRYLPQADDFKPDTKHINSISADSLVYWASVLEHCNASFRIYENIDGGRDVFAFGSVIIKSTHLKKKMEGRRADRDYSYADANEVAATALAREVLKDVKVPHIYFAGKINGRYVLVQERIPGVGLNIAWQYIPQSQKVSFKQQARGLLRQLHQIKSPTALKRPSYVVPDLDPVSHRGIQELERNIIFSASNDDPDLSFMHNDFSLSNCIVDRGKIVGLVDWEMAGFFGWKRAGEVHLQIRTPKRENFAASNLAEDFLNDILFWNDLYVLESAV</sequence>
<organism evidence="2 3">
    <name type="scientific">Viridothelium virens</name>
    <name type="common">Speckled blister lichen</name>
    <name type="synonym">Trypethelium virens</name>
    <dbReference type="NCBI Taxonomy" id="1048519"/>
    <lineage>
        <taxon>Eukaryota</taxon>
        <taxon>Fungi</taxon>
        <taxon>Dikarya</taxon>
        <taxon>Ascomycota</taxon>
        <taxon>Pezizomycotina</taxon>
        <taxon>Dothideomycetes</taxon>
        <taxon>Dothideomycetes incertae sedis</taxon>
        <taxon>Trypetheliales</taxon>
        <taxon>Trypetheliaceae</taxon>
        <taxon>Viridothelium</taxon>
    </lineage>
</organism>
<dbReference type="Proteomes" id="UP000800092">
    <property type="component" value="Unassembled WGS sequence"/>
</dbReference>
<dbReference type="PANTHER" id="PTHR21310">
    <property type="entry name" value="AMINOGLYCOSIDE PHOSPHOTRANSFERASE-RELATED-RELATED"/>
    <property type="match status" value="1"/>
</dbReference>
<dbReference type="InterPro" id="IPR011009">
    <property type="entry name" value="Kinase-like_dom_sf"/>
</dbReference>
<dbReference type="OrthoDB" id="8300194at2759"/>
<dbReference type="Gene3D" id="3.90.1200.10">
    <property type="match status" value="1"/>
</dbReference>
<reference evidence="2" key="1">
    <citation type="journal article" date="2020" name="Stud. Mycol.">
        <title>101 Dothideomycetes genomes: a test case for predicting lifestyles and emergence of pathogens.</title>
        <authorList>
            <person name="Haridas S."/>
            <person name="Albert R."/>
            <person name="Binder M."/>
            <person name="Bloem J."/>
            <person name="Labutti K."/>
            <person name="Salamov A."/>
            <person name="Andreopoulos B."/>
            <person name="Baker S."/>
            <person name="Barry K."/>
            <person name="Bills G."/>
            <person name="Bluhm B."/>
            <person name="Cannon C."/>
            <person name="Castanera R."/>
            <person name="Culley D."/>
            <person name="Daum C."/>
            <person name="Ezra D."/>
            <person name="Gonzalez J."/>
            <person name="Henrissat B."/>
            <person name="Kuo A."/>
            <person name="Liang C."/>
            <person name="Lipzen A."/>
            <person name="Lutzoni F."/>
            <person name="Magnuson J."/>
            <person name="Mondo S."/>
            <person name="Nolan M."/>
            <person name="Ohm R."/>
            <person name="Pangilinan J."/>
            <person name="Park H.-J."/>
            <person name="Ramirez L."/>
            <person name="Alfaro M."/>
            <person name="Sun H."/>
            <person name="Tritt A."/>
            <person name="Yoshinaga Y."/>
            <person name="Zwiers L.-H."/>
            <person name="Turgeon B."/>
            <person name="Goodwin S."/>
            <person name="Spatafora J."/>
            <person name="Crous P."/>
            <person name="Grigoriev I."/>
        </authorList>
    </citation>
    <scope>NUCLEOTIDE SEQUENCE</scope>
    <source>
        <strain evidence="2">Tuck. ex Michener</strain>
    </source>
</reference>
<evidence type="ECO:0000259" key="1">
    <source>
        <dbReference type="Pfam" id="PF01636"/>
    </source>
</evidence>
<feature type="domain" description="Aminoglycoside phosphotransferase" evidence="1">
    <location>
        <begin position="109"/>
        <end position="248"/>
    </location>
</feature>
<dbReference type="Pfam" id="PF01636">
    <property type="entry name" value="APH"/>
    <property type="match status" value="1"/>
</dbReference>
<evidence type="ECO:0000313" key="2">
    <source>
        <dbReference type="EMBL" id="KAF2231177.1"/>
    </source>
</evidence>
<dbReference type="EMBL" id="ML991830">
    <property type="protein sequence ID" value="KAF2231177.1"/>
    <property type="molecule type" value="Genomic_DNA"/>
</dbReference>
<keyword evidence="3" id="KW-1185">Reference proteome</keyword>
<gene>
    <name evidence="2" type="ORF">EV356DRAFT_472271</name>
</gene>
<evidence type="ECO:0000313" key="3">
    <source>
        <dbReference type="Proteomes" id="UP000800092"/>
    </source>
</evidence>
<name>A0A6A6GZX8_VIRVR</name>
<protein>
    <recommendedName>
        <fullName evidence="1">Aminoglycoside phosphotransferase domain-containing protein</fullName>
    </recommendedName>
</protein>
<dbReference type="InterPro" id="IPR051678">
    <property type="entry name" value="AGP_Transferase"/>
</dbReference>